<dbReference type="AlphaFoldDB" id="A0A0A0JLL8"/>
<dbReference type="SUPFAM" id="SSF103473">
    <property type="entry name" value="MFS general substrate transporter"/>
    <property type="match status" value="1"/>
</dbReference>
<dbReference type="InterPro" id="IPR036259">
    <property type="entry name" value="MFS_trans_sf"/>
</dbReference>
<proteinExistence type="predicted"/>
<keyword evidence="3" id="KW-1185">Reference proteome</keyword>
<keyword evidence="1" id="KW-1133">Transmembrane helix</keyword>
<keyword evidence="1" id="KW-0812">Transmembrane</keyword>
<feature type="transmembrane region" description="Helical" evidence="1">
    <location>
        <begin position="291"/>
        <end position="310"/>
    </location>
</feature>
<feature type="transmembrane region" description="Helical" evidence="1">
    <location>
        <begin position="143"/>
        <end position="172"/>
    </location>
</feature>
<keyword evidence="1" id="KW-0472">Membrane</keyword>
<evidence type="ECO:0000256" key="1">
    <source>
        <dbReference type="SAM" id="Phobius"/>
    </source>
</evidence>
<feature type="transmembrane region" description="Helical" evidence="1">
    <location>
        <begin position="266"/>
        <end position="285"/>
    </location>
</feature>
<name>A0A0A0JLL8_9MICO</name>
<feature type="transmembrane region" description="Helical" evidence="1">
    <location>
        <begin position="120"/>
        <end position="136"/>
    </location>
</feature>
<feature type="transmembrane region" description="Helical" evidence="1">
    <location>
        <begin position="317"/>
        <end position="338"/>
    </location>
</feature>
<dbReference type="Proteomes" id="UP000030011">
    <property type="component" value="Unassembled WGS sequence"/>
</dbReference>
<evidence type="ECO:0008006" key="4">
    <source>
        <dbReference type="Google" id="ProtNLM"/>
    </source>
</evidence>
<feature type="transmembrane region" description="Helical" evidence="1">
    <location>
        <begin position="350"/>
        <end position="366"/>
    </location>
</feature>
<dbReference type="eggNOG" id="ENOG5032K7D">
    <property type="taxonomic scope" value="Bacteria"/>
</dbReference>
<reference evidence="2 3" key="1">
    <citation type="submission" date="2013-08" db="EMBL/GenBank/DDBJ databases">
        <title>The genome sequence of Knoellia subterranea.</title>
        <authorList>
            <person name="Zhu W."/>
            <person name="Wang G."/>
        </authorList>
    </citation>
    <scope>NUCLEOTIDE SEQUENCE [LARGE SCALE GENOMIC DNA]</scope>
    <source>
        <strain evidence="2 3">KCTC 19937</strain>
    </source>
</reference>
<dbReference type="EMBL" id="AVPK01000007">
    <property type="protein sequence ID" value="KGN36947.1"/>
    <property type="molecule type" value="Genomic_DNA"/>
</dbReference>
<feature type="transmembrane region" description="Helical" evidence="1">
    <location>
        <begin position="95"/>
        <end position="114"/>
    </location>
</feature>
<evidence type="ECO:0000313" key="2">
    <source>
        <dbReference type="EMBL" id="KGN36947.1"/>
    </source>
</evidence>
<protein>
    <recommendedName>
        <fullName evidence="4">Glycosyltransferase RgtA/B/C/D-like domain-containing protein</fullName>
    </recommendedName>
</protein>
<organism evidence="2 3">
    <name type="scientific">Knoellia subterranea KCTC 19937</name>
    <dbReference type="NCBI Taxonomy" id="1385521"/>
    <lineage>
        <taxon>Bacteria</taxon>
        <taxon>Bacillati</taxon>
        <taxon>Actinomycetota</taxon>
        <taxon>Actinomycetes</taxon>
        <taxon>Micrococcales</taxon>
        <taxon>Intrasporangiaceae</taxon>
        <taxon>Knoellia</taxon>
    </lineage>
</organism>
<comment type="caution">
    <text evidence="2">The sequence shown here is derived from an EMBL/GenBank/DDBJ whole genome shotgun (WGS) entry which is preliminary data.</text>
</comment>
<sequence>MGVAASVSLNGDIAYVLGGLITGHGAGFDAVDLFLARPVVHRVYLDGILSIVRVTGLDPAGTAGMAVVRACGWLTATASATVLWHGLRRHVPGRIAAATSIAVGLALVASPNWYVLQPDWLGAVLAVAGLGAALWGSRSISPLVAGLLFSFAIGAKIAALPWVLLALLVVALFSWRRAAAAAGATAVVAAVLVVLQRRELPWEIQWLADQVTLVHNSPLSRGFSVHGVLRGVRDSLDIGAVNPVIWAAVPAALLIVVRRPTLRTRVVAAAIAALAVALSVASGYGQGEHFAYHWVGMPVLAAGALAWAIAQDRRGRLPLLVGAGATTALAIVVCARPAAWRADHLESTTVLFGVIAIAVSAAALVGHRQTPPIAPGDAPPPSSLWPIALTILLLAPLLPSSPGSFEMYNAGGHVGTPLSKHNAELESMRLARAQLPADVPVLYLTYGATNFVVENPATCRYPSPQWLQRATYEIGPEVMRMDSYRDNLSCLTPTPPAFVVWDTTWFARDRMPQAVGAYVDASFDCSPQTRTTILQRQVWVCPRRA</sequence>
<accession>A0A0A0JLL8</accession>
<feature type="transmembrane region" description="Helical" evidence="1">
    <location>
        <begin position="178"/>
        <end position="195"/>
    </location>
</feature>
<gene>
    <name evidence="2" type="ORF">N803_16155</name>
</gene>
<evidence type="ECO:0000313" key="3">
    <source>
        <dbReference type="Proteomes" id="UP000030011"/>
    </source>
</evidence>